<sequence>MKSADDRWHEIPITNADLQGKPAVVLARLVDHGLDLAPGKKSKDLLLDLLKAWKPDQHLLTVSRMGWSDETHTSFVLGSRLVGSAQVLPLAPATGIGAGLVETGEVGAWRANIAARCSGNPLMIVAVSLAFSGPLLARLGVHGGGLHFRGASSSGKTTLLNIAASVWGDRRLITPWRATSNGLEAIASTMNDMLLPLDEIAEIQPRVLHEAIYMLANGTGKARMTKEVTLADQARWRLALISSGEISIEEKLKEARLDAMAGHEMRLIDIEADSRTYGAFDNLHGVANAAAFADAMQQLARKYHGAVGRAYVERLVARKAELTEELLQDRVRTLVSQWTSKIPAQVDGQTSRVAMRFAVIGFAGKIATALGLTGWTRDEAVDAAELMFLDWYERRYGAKRDAADAFVTKLQQFLSTKLTSLHKVDDAAVAGVDPIGWCDASRVYLPQMTWSQLFPGADGQKAATALHDMQMLVPGEDGRLTRKAPRAIPGRPRLYTVIIDRVTAYKVA</sequence>
<evidence type="ECO:0000313" key="3">
    <source>
        <dbReference type="Proteomes" id="UP001247754"/>
    </source>
</evidence>
<evidence type="ECO:0000259" key="1">
    <source>
        <dbReference type="Pfam" id="PF06048"/>
    </source>
</evidence>
<dbReference type="EMBL" id="JAVKPH010000066">
    <property type="protein sequence ID" value="MDR5655359.1"/>
    <property type="molecule type" value="Genomic_DNA"/>
</dbReference>
<name>A0ABU1FFW3_9RHOB</name>
<feature type="domain" description="DUF927" evidence="1">
    <location>
        <begin position="3"/>
        <end position="227"/>
    </location>
</feature>
<gene>
    <name evidence="2" type="ORF">RGD00_22380</name>
</gene>
<reference evidence="2 3" key="1">
    <citation type="submission" date="2023-09" db="EMBL/GenBank/DDBJ databases">
        <title>Xinfangfangia sedmenti sp. nov., isolated the sedment.</title>
        <authorList>
            <person name="Xu L."/>
        </authorList>
    </citation>
    <scope>NUCLEOTIDE SEQUENCE [LARGE SCALE GENOMIC DNA]</scope>
    <source>
        <strain evidence="2 3">LG-4</strain>
    </source>
</reference>
<evidence type="ECO:0000313" key="2">
    <source>
        <dbReference type="EMBL" id="MDR5655359.1"/>
    </source>
</evidence>
<dbReference type="RefSeq" id="WP_310459463.1">
    <property type="nucleotide sequence ID" value="NZ_JAVKPH010000066.1"/>
</dbReference>
<comment type="caution">
    <text evidence="2">The sequence shown here is derived from an EMBL/GenBank/DDBJ whole genome shotgun (WGS) entry which is preliminary data.</text>
</comment>
<accession>A0ABU1FFW3</accession>
<keyword evidence="3" id="KW-1185">Reference proteome</keyword>
<protein>
    <submittedName>
        <fullName evidence="2">DUF927 domain-containing protein</fullName>
    </submittedName>
</protein>
<proteinExistence type="predicted"/>
<dbReference type="Proteomes" id="UP001247754">
    <property type="component" value="Unassembled WGS sequence"/>
</dbReference>
<organism evidence="2 3">
    <name type="scientific">Ruixingdingia sedimenti</name>
    <dbReference type="NCBI Taxonomy" id="3073604"/>
    <lineage>
        <taxon>Bacteria</taxon>
        <taxon>Pseudomonadati</taxon>
        <taxon>Pseudomonadota</taxon>
        <taxon>Alphaproteobacteria</taxon>
        <taxon>Rhodobacterales</taxon>
        <taxon>Paracoccaceae</taxon>
        <taxon>Ruixingdingia</taxon>
    </lineage>
</organism>
<dbReference type="Pfam" id="PF06048">
    <property type="entry name" value="DUF927"/>
    <property type="match status" value="1"/>
</dbReference>
<dbReference type="InterPro" id="IPR009270">
    <property type="entry name" value="DUF927"/>
</dbReference>